<name>A0A5B0RN46_PUCGR</name>
<protein>
    <submittedName>
        <fullName evidence="3">Uncharacterized protein</fullName>
    </submittedName>
</protein>
<dbReference type="Proteomes" id="UP000325313">
    <property type="component" value="Unassembled WGS sequence"/>
</dbReference>
<proteinExistence type="predicted"/>
<evidence type="ECO:0000313" key="2">
    <source>
        <dbReference type="EMBL" id="KAA1106635.1"/>
    </source>
</evidence>
<accession>A0A5B0RN46</accession>
<comment type="caution">
    <text evidence="3">The sequence shown here is derived from an EMBL/GenBank/DDBJ whole genome shotgun (WGS) entry which is preliminary data.</text>
</comment>
<evidence type="ECO:0000256" key="1">
    <source>
        <dbReference type="SAM" id="MobiDB-lite"/>
    </source>
</evidence>
<dbReference type="AlphaFoldDB" id="A0A5B0RN46"/>
<keyword evidence="4" id="KW-1185">Reference proteome</keyword>
<organism evidence="3 5">
    <name type="scientific">Puccinia graminis f. sp. tritici</name>
    <dbReference type="NCBI Taxonomy" id="56615"/>
    <lineage>
        <taxon>Eukaryota</taxon>
        <taxon>Fungi</taxon>
        <taxon>Dikarya</taxon>
        <taxon>Basidiomycota</taxon>
        <taxon>Pucciniomycotina</taxon>
        <taxon>Pucciniomycetes</taxon>
        <taxon>Pucciniales</taxon>
        <taxon>Pucciniaceae</taxon>
        <taxon>Puccinia</taxon>
    </lineage>
</organism>
<dbReference type="OrthoDB" id="2504976at2759"/>
<dbReference type="Proteomes" id="UP000324748">
    <property type="component" value="Unassembled WGS sequence"/>
</dbReference>
<evidence type="ECO:0000313" key="4">
    <source>
        <dbReference type="Proteomes" id="UP000324748"/>
    </source>
</evidence>
<dbReference type="EMBL" id="VSWC01000040">
    <property type="protein sequence ID" value="KAA1106635.1"/>
    <property type="molecule type" value="Genomic_DNA"/>
</dbReference>
<evidence type="ECO:0000313" key="5">
    <source>
        <dbReference type="Proteomes" id="UP000325313"/>
    </source>
</evidence>
<sequence length="100" mass="10902">MAAPHLPLVSSPLADSGRTPTQPAGFGAHACKPKCYKPLPIAFAATIPMMTFSAKHSYRFTPNGIELMANNAKLDLLVCRTRLRDMELVPEPFPLYKSSS</sequence>
<dbReference type="EMBL" id="VDEP01000172">
    <property type="protein sequence ID" value="KAA1126164.1"/>
    <property type="molecule type" value="Genomic_DNA"/>
</dbReference>
<reference evidence="4 5" key="1">
    <citation type="submission" date="2019-05" db="EMBL/GenBank/DDBJ databases">
        <title>Emergence of the Ug99 lineage of the wheat stem rust pathogen through somatic hybridization.</title>
        <authorList>
            <person name="Li F."/>
            <person name="Upadhyaya N.M."/>
            <person name="Sperschneider J."/>
            <person name="Matny O."/>
            <person name="Nguyen-Phuc H."/>
            <person name="Mago R."/>
            <person name="Raley C."/>
            <person name="Miller M.E."/>
            <person name="Silverstein K.A.T."/>
            <person name="Henningsen E."/>
            <person name="Hirsch C.D."/>
            <person name="Visser B."/>
            <person name="Pretorius Z.A."/>
            <person name="Steffenson B.J."/>
            <person name="Schwessinger B."/>
            <person name="Dodds P.N."/>
            <person name="Figueroa M."/>
        </authorList>
    </citation>
    <scope>NUCLEOTIDE SEQUENCE [LARGE SCALE GENOMIC DNA]</scope>
    <source>
        <strain evidence="2">21-0</strain>
        <strain evidence="3 5">Ug99</strain>
    </source>
</reference>
<gene>
    <name evidence="2" type="ORF">PGT21_036731</name>
    <name evidence="3" type="ORF">PGTUg99_005032</name>
</gene>
<evidence type="ECO:0000313" key="3">
    <source>
        <dbReference type="EMBL" id="KAA1126164.1"/>
    </source>
</evidence>
<feature type="region of interest" description="Disordered" evidence="1">
    <location>
        <begin position="1"/>
        <end position="25"/>
    </location>
</feature>